<dbReference type="PROSITE" id="PS51257">
    <property type="entry name" value="PROKAR_LIPOPROTEIN"/>
    <property type="match status" value="1"/>
</dbReference>
<name>A0A423PMN0_9GAMM</name>
<dbReference type="AlphaFoldDB" id="A0A423PMN0"/>
<dbReference type="EMBL" id="AYKH01000018">
    <property type="protein sequence ID" value="ROO26838.1"/>
    <property type="molecule type" value="Genomic_DNA"/>
</dbReference>
<dbReference type="Pfam" id="PF06314">
    <property type="entry name" value="ADC"/>
    <property type="match status" value="1"/>
</dbReference>
<accession>A0A423PMN0</accession>
<dbReference type="SUPFAM" id="SSF160104">
    <property type="entry name" value="Acetoacetate decarboxylase-like"/>
    <property type="match status" value="1"/>
</dbReference>
<dbReference type="Proteomes" id="UP000283993">
    <property type="component" value="Unassembled WGS sequence"/>
</dbReference>
<dbReference type="RefSeq" id="WP_185015627.1">
    <property type="nucleotide sequence ID" value="NZ_AYKH01000018.1"/>
</dbReference>
<organism evidence="1 2">
    <name type="scientific">Salinisphaera orenii MK-B5</name>
    <dbReference type="NCBI Taxonomy" id="856730"/>
    <lineage>
        <taxon>Bacteria</taxon>
        <taxon>Pseudomonadati</taxon>
        <taxon>Pseudomonadota</taxon>
        <taxon>Gammaproteobacteria</taxon>
        <taxon>Salinisphaerales</taxon>
        <taxon>Salinisphaeraceae</taxon>
        <taxon>Salinisphaera</taxon>
    </lineage>
</organism>
<dbReference type="InterPro" id="IPR023375">
    <property type="entry name" value="ADC_dom_sf"/>
</dbReference>
<evidence type="ECO:0000313" key="1">
    <source>
        <dbReference type="EMBL" id="ROO26838.1"/>
    </source>
</evidence>
<sequence>MNEGDRIVPAPWRLTGQGYVIALSCSQAFGAACGADTPGLAGRACGGLGALMLIDYAGSDVGPYRELLLCPGVFDFGDRRAAAITHIWVSSDASVVNGRHNWGLPKERADFETLARTDRAERCRIQRPGRAPITLHLSRRGPKLPLHSAILPRAWRTLEQPWRGRRYRTCIRARARARLARLEAHDIPPDSGFPDITGQTPRLGLHADRFDLVFPTAQRQPRDSDGPGPRTR</sequence>
<dbReference type="InterPro" id="IPR010451">
    <property type="entry name" value="Acetoacetate_decarboxylase"/>
</dbReference>
<evidence type="ECO:0008006" key="3">
    <source>
        <dbReference type="Google" id="ProtNLM"/>
    </source>
</evidence>
<dbReference type="Gene3D" id="2.40.400.10">
    <property type="entry name" value="Acetoacetate decarboxylase-like"/>
    <property type="match status" value="1"/>
</dbReference>
<protein>
    <recommendedName>
        <fullName evidence="3">Acetoacetate decarboxylase</fullName>
    </recommendedName>
</protein>
<keyword evidence="2" id="KW-1185">Reference proteome</keyword>
<evidence type="ECO:0000313" key="2">
    <source>
        <dbReference type="Proteomes" id="UP000283993"/>
    </source>
</evidence>
<comment type="caution">
    <text evidence="1">The sequence shown here is derived from an EMBL/GenBank/DDBJ whole genome shotgun (WGS) entry which is preliminary data.</text>
</comment>
<dbReference type="GO" id="GO:0016829">
    <property type="term" value="F:lyase activity"/>
    <property type="evidence" value="ECO:0007669"/>
    <property type="project" value="InterPro"/>
</dbReference>
<reference evidence="1 2" key="1">
    <citation type="submission" date="2013-10" db="EMBL/GenBank/DDBJ databases">
        <title>Salinisphaera orenii MK-B5 Genome Sequencing.</title>
        <authorList>
            <person name="Lai Q."/>
            <person name="Li C."/>
            <person name="Shao Z."/>
        </authorList>
    </citation>
    <scope>NUCLEOTIDE SEQUENCE [LARGE SCALE GENOMIC DNA]</scope>
    <source>
        <strain evidence="1 2">MK-B5</strain>
    </source>
</reference>
<dbReference type="PANTHER" id="PTHR40518">
    <property type="entry name" value="ACETOACETATE DECARBOXYLASE"/>
    <property type="match status" value="1"/>
</dbReference>
<proteinExistence type="predicted"/>
<gene>
    <name evidence="1" type="ORF">SAOR_09860</name>
</gene>
<dbReference type="PANTHER" id="PTHR40518:SF1">
    <property type="entry name" value="ACETOACETATE DECARBOXYLASE"/>
    <property type="match status" value="1"/>
</dbReference>